<dbReference type="Gene3D" id="3.30.565.10">
    <property type="entry name" value="Histidine kinase-like ATPase, C-terminal domain"/>
    <property type="match status" value="1"/>
</dbReference>
<dbReference type="CDD" id="cd00075">
    <property type="entry name" value="HATPase"/>
    <property type="match status" value="1"/>
</dbReference>
<feature type="compositionally biased region" description="Basic and acidic residues" evidence="7">
    <location>
        <begin position="9"/>
        <end position="19"/>
    </location>
</feature>
<comment type="caution">
    <text evidence="9">The sequence shown here is derived from an EMBL/GenBank/DDBJ whole genome shotgun (WGS) entry which is preliminary data.</text>
</comment>
<dbReference type="PANTHER" id="PTHR42878:SF15">
    <property type="entry name" value="BACTERIOPHYTOCHROME"/>
    <property type="match status" value="1"/>
</dbReference>
<dbReference type="Proteomes" id="UP000442707">
    <property type="component" value="Unassembled WGS sequence"/>
</dbReference>
<keyword evidence="4 9" id="KW-0418">Kinase</keyword>
<dbReference type="PANTHER" id="PTHR42878">
    <property type="entry name" value="TWO-COMPONENT HISTIDINE KINASE"/>
    <property type="match status" value="1"/>
</dbReference>
<protein>
    <recommendedName>
        <fullName evidence="6">Sensor-like histidine kinase SenX3</fullName>
        <ecNumber evidence="2">2.7.13.3</ecNumber>
    </recommendedName>
</protein>
<dbReference type="EMBL" id="VZRB01000055">
    <property type="protein sequence ID" value="KAB1139677.1"/>
    <property type="molecule type" value="Genomic_DNA"/>
</dbReference>
<dbReference type="InterPro" id="IPR004358">
    <property type="entry name" value="Sig_transdc_His_kin-like_C"/>
</dbReference>
<dbReference type="PROSITE" id="PS50109">
    <property type="entry name" value="HIS_KIN"/>
    <property type="match status" value="1"/>
</dbReference>
<dbReference type="EC" id="2.7.13.3" evidence="2"/>
<evidence type="ECO:0000256" key="4">
    <source>
        <dbReference type="ARBA" id="ARBA00022777"/>
    </source>
</evidence>
<evidence type="ECO:0000313" key="9">
    <source>
        <dbReference type="EMBL" id="KAB1139677.1"/>
    </source>
</evidence>
<evidence type="ECO:0000256" key="1">
    <source>
        <dbReference type="ARBA" id="ARBA00000085"/>
    </source>
</evidence>
<feature type="domain" description="Histidine kinase" evidence="8">
    <location>
        <begin position="53"/>
        <end position="134"/>
    </location>
</feature>
<proteinExistence type="predicted"/>
<evidence type="ECO:0000313" key="10">
    <source>
        <dbReference type="Proteomes" id="UP000442707"/>
    </source>
</evidence>
<dbReference type="InterPro" id="IPR003594">
    <property type="entry name" value="HATPase_dom"/>
</dbReference>
<dbReference type="InterPro" id="IPR005467">
    <property type="entry name" value="His_kinase_dom"/>
</dbReference>
<feature type="region of interest" description="Disordered" evidence="7">
    <location>
        <begin position="115"/>
        <end position="137"/>
    </location>
</feature>
<dbReference type="GO" id="GO:0007234">
    <property type="term" value="P:osmosensory signaling via phosphorelay pathway"/>
    <property type="evidence" value="ECO:0007669"/>
    <property type="project" value="TreeGrafter"/>
</dbReference>
<dbReference type="AlphaFoldDB" id="A0A6H9UPJ1"/>
<evidence type="ECO:0000256" key="7">
    <source>
        <dbReference type="SAM" id="MobiDB-lite"/>
    </source>
</evidence>
<dbReference type="GO" id="GO:0000156">
    <property type="term" value="F:phosphorelay response regulator activity"/>
    <property type="evidence" value="ECO:0007669"/>
    <property type="project" value="TreeGrafter"/>
</dbReference>
<feature type="region of interest" description="Disordered" evidence="7">
    <location>
        <begin position="1"/>
        <end position="27"/>
    </location>
</feature>
<gene>
    <name evidence="9" type="ORF">F7R91_39005</name>
</gene>
<evidence type="ECO:0000259" key="8">
    <source>
        <dbReference type="PROSITE" id="PS50109"/>
    </source>
</evidence>
<dbReference type="SMART" id="SM00387">
    <property type="entry name" value="HATPase_c"/>
    <property type="match status" value="1"/>
</dbReference>
<dbReference type="SUPFAM" id="SSF55874">
    <property type="entry name" value="ATPase domain of HSP90 chaperone/DNA topoisomerase II/histidine kinase"/>
    <property type="match status" value="1"/>
</dbReference>
<dbReference type="InterPro" id="IPR036890">
    <property type="entry name" value="HATPase_C_sf"/>
</dbReference>
<keyword evidence="10" id="KW-1185">Reference proteome</keyword>
<sequence>MPTTGRGEWPSRTRSERGGRGGTGQQGEAEFVSAIGERARPCCSETPDQPCQIVITARAHRHGWEIAVIDDGCGIPPHDRQHVMDMFTRLHHVEGSGIGLATCERIATAHGGTLPLEETARGGTTAVPNVPSDTTPS</sequence>
<dbReference type="PRINTS" id="PR00344">
    <property type="entry name" value="BCTRLSENSOR"/>
</dbReference>
<comment type="catalytic activity">
    <reaction evidence="1">
        <text>ATP + protein L-histidine = ADP + protein N-phospho-L-histidine.</text>
        <dbReference type="EC" id="2.7.13.3"/>
    </reaction>
</comment>
<keyword evidence="5" id="KW-0902">Two-component regulatory system</keyword>
<evidence type="ECO:0000256" key="6">
    <source>
        <dbReference type="ARBA" id="ARBA00039401"/>
    </source>
</evidence>
<dbReference type="Pfam" id="PF02518">
    <property type="entry name" value="HATPase_c"/>
    <property type="match status" value="1"/>
</dbReference>
<evidence type="ECO:0000256" key="2">
    <source>
        <dbReference type="ARBA" id="ARBA00012438"/>
    </source>
</evidence>
<dbReference type="InterPro" id="IPR050351">
    <property type="entry name" value="BphY/WalK/GraS-like"/>
</dbReference>
<evidence type="ECO:0000256" key="5">
    <source>
        <dbReference type="ARBA" id="ARBA00023012"/>
    </source>
</evidence>
<evidence type="ECO:0000256" key="3">
    <source>
        <dbReference type="ARBA" id="ARBA00022679"/>
    </source>
</evidence>
<dbReference type="GO" id="GO:0004673">
    <property type="term" value="F:protein histidine kinase activity"/>
    <property type="evidence" value="ECO:0007669"/>
    <property type="project" value="UniProtKB-EC"/>
</dbReference>
<organism evidence="9 10">
    <name type="scientific">Streptomyces luteolifulvus</name>
    <dbReference type="NCBI Taxonomy" id="2615112"/>
    <lineage>
        <taxon>Bacteria</taxon>
        <taxon>Bacillati</taxon>
        <taxon>Actinomycetota</taxon>
        <taxon>Actinomycetes</taxon>
        <taxon>Kitasatosporales</taxon>
        <taxon>Streptomycetaceae</taxon>
        <taxon>Streptomyces</taxon>
    </lineage>
</organism>
<name>A0A6H9UPJ1_9ACTN</name>
<accession>A0A6H9UPJ1</accession>
<dbReference type="GO" id="GO:0030295">
    <property type="term" value="F:protein kinase activator activity"/>
    <property type="evidence" value="ECO:0007669"/>
    <property type="project" value="TreeGrafter"/>
</dbReference>
<reference evidence="9 10" key="1">
    <citation type="submission" date="2019-09" db="EMBL/GenBank/DDBJ databases">
        <title>Screening of Novel Bioactive Compounds from Soil-Associated.</title>
        <authorList>
            <person name="Zhao S."/>
        </authorList>
    </citation>
    <scope>NUCLEOTIDE SEQUENCE [LARGE SCALE GENOMIC DNA]</scope>
    <source>
        <strain evidence="9 10">HIT-DPA4</strain>
    </source>
</reference>
<keyword evidence="3" id="KW-0808">Transferase</keyword>